<dbReference type="Gene3D" id="2.40.30.10">
    <property type="entry name" value="Translation factors"/>
    <property type="match status" value="2"/>
</dbReference>
<feature type="domain" description="Tr-type G" evidence="7">
    <location>
        <begin position="1"/>
        <end position="218"/>
    </location>
</feature>
<keyword evidence="5" id="KW-0067">ATP-binding</keyword>
<evidence type="ECO:0000259" key="7">
    <source>
        <dbReference type="PROSITE" id="PS51722"/>
    </source>
</evidence>
<dbReference type="CDD" id="cd03695">
    <property type="entry name" value="CysN_NodQ_II"/>
    <property type="match status" value="1"/>
</dbReference>
<dbReference type="EC" id="2.7.7.4" evidence="1"/>
<sequence>MDLLRISTAGSVDDGKSTLIGRLLYDNNALTKEQEELIEKKTVEKGLQDLDFSVITDGLIAEREQGITIDVAHIYFSTQSRKFIIADSPGHVEYTRNMVTGASNAEASIILIDARKGLLEQSYRHYFISQLLRLHTVVFCVNKMDLVDYNEDVFLKIASEIKAMTEQFEDSKPTIEIIPISSLKGDNVVYPSGETSWYQGPTLNEVLHDISSVEEVQKPFRFEVQNVLHVQNDEFIDFRGYAGKISSGSIKKGDEVVVLPSGNRSAIKEIRKYDQTFSEAHAGESVTISLNDDIDASRGTVLALPGELPSGERSLEATLVWLNEQKGIFGGRYILQAGSRTVQAKLQQIHYVVPPEKPSLKVDASELKLNDISRVSFKLSQPLFLDVYSENKANGAFIVIDPQTNNTVGVGFVERTSEL</sequence>
<evidence type="ECO:0000256" key="2">
    <source>
        <dbReference type="ARBA" id="ARBA00022679"/>
    </source>
</evidence>
<name>A0ABY3YHW6_9FLAO</name>
<evidence type="ECO:0000256" key="1">
    <source>
        <dbReference type="ARBA" id="ARBA00012391"/>
    </source>
</evidence>
<keyword evidence="4" id="KW-0547">Nucleotide-binding</keyword>
<dbReference type="InterPro" id="IPR009001">
    <property type="entry name" value="Transl_elong_EF1A/Init_IF2_C"/>
</dbReference>
<reference evidence="8 9" key="1">
    <citation type="journal article" date="2018" name="Int. J. Syst. Evol. Microbiol.">
        <title>Zhouia spongiae sp. nov., isolated from a marine sponge.</title>
        <authorList>
            <person name="Zhuang L."/>
            <person name="Lin B."/>
            <person name="Qin F."/>
            <person name="Luo L."/>
        </authorList>
    </citation>
    <scope>NUCLEOTIDE SEQUENCE [LARGE SCALE GENOMIC DNA]</scope>
    <source>
        <strain evidence="8 9">HN-Y44</strain>
    </source>
</reference>
<dbReference type="PANTHER" id="PTHR23115">
    <property type="entry name" value="TRANSLATION FACTOR"/>
    <property type="match status" value="1"/>
</dbReference>
<dbReference type="Proteomes" id="UP000829476">
    <property type="component" value="Chromosome"/>
</dbReference>
<dbReference type="Pfam" id="PF00009">
    <property type="entry name" value="GTP_EFTU"/>
    <property type="match status" value="1"/>
</dbReference>
<dbReference type="InterPro" id="IPR050100">
    <property type="entry name" value="TRAFAC_GTPase_members"/>
</dbReference>
<dbReference type="RefSeq" id="WP_242935627.1">
    <property type="nucleotide sequence ID" value="NZ_CP094326.1"/>
</dbReference>
<dbReference type="InterPro" id="IPR027417">
    <property type="entry name" value="P-loop_NTPase"/>
</dbReference>
<dbReference type="CDD" id="cd04095">
    <property type="entry name" value="CysN_NoDQ_III"/>
    <property type="match status" value="1"/>
</dbReference>
<evidence type="ECO:0000256" key="4">
    <source>
        <dbReference type="ARBA" id="ARBA00022741"/>
    </source>
</evidence>
<dbReference type="PRINTS" id="PR00315">
    <property type="entry name" value="ELONGATNFCT"/>
</dbReference>
<dbReference type="InterPro" id="IPR054696">
    <property type="entry name" value="GTP-eEF1A_C"/>
</dbReference>
<evidence type="ECO:0000313" key="9">
    <source>
        <dbReference type="Proteomes" id="UP000829476"/>
    </source>
</evidence>
<keyword evidence="6" id="KW-0342">GTP-binding</keyword>
<evidence type="ECO:0000256" key="3">
    <source>
        <dbReference type="ARBA" id="ARBA00022695"/>
    </source>
</evidence>
<keyword evidence="3" id="KW-0548">Nucleotidyltransferase</keyword>
<dbReference type="PROSITE" id="PS51722">
    <property type="entry name" value="G_TR_2"/>
    <property type="match status" value="1"/>
</dbReference>
<accession>A0ABY3YHW6</accession>
<evidence type="ECO:0000313" key="8">
    <source>
        <dbReference type="EMBL" id="UNY97213.1"/>
    </source>
</evidence>
<proteinExistence type="predicted"/>
<keyword evidence="2" id="KW-0808">Transferase</keyword>
<dbReference type="SUPFAM" id="SSF50447">
    <property type="entry name" value="Translation proteins"/>
    <property type="match status" value="1"/>
</dbReference>
<dbReference type="InterPro" id="IPR044138">
    <property type="entry name" value="CysN_II"/>
</dbReference>
<gene>
    <name evidence="8" type="ORF">MQE36_08895</name>
</gene>
<dbReference type="NCBIfam" id="TIGR02034">
    <property type="entry name" value="CysN"/>
    <property type="match status" value="1"/>
</dbReference>
<dbReference type="InterPro" id="IPR044139">
    <property type="entry name" value="CysN_NoDQ_III"/>
</dbReference>
<dbReference type="EMBL" id="CP094326">
    <property type="protein sequence ID" value="UNY97213.1"/>
    <property type="molecule type" value="Genomic_DNA"/>
</dbReference>
<keyword evidence="9" id="KW-1185">Reference proteome</keyword>
<dbReference type="InterPro" id="IPR000795">
    <property type="entry name" value="T_Tr_GTP-bd_dom"/>
</dbReference>
<dbReference type="Pfam" id="PF22594">
    <property type="entry name" value="GTP-eEF1A_C"/>
    <property type="match status" value="1"/>
</dbReference>
<dbReference type="PROSITE" id="PS00301">
    <property type="entry name" value="G_TR_1"/>
    <property type="match status" value="1"/>
</dbReference>
<dbReference type="InterPro" id="IPR011779">
    <property type="entry name" value="SO4_adenylTrfase_lsu"/>
</dbReference>
<dbReference type="InterPro" id="IPR031157">
    <property type="entry name" value="G_TR_CS"/>
</dbReference>
<dbReference type="SUPFAM" id="SSF50465">
    <property type="entry name" value="EF-Tu/eEF-1alpha/eIF2-gamma C-terminal domain"/>
    <property type="match status" value="1"/>
</dbReference>
<dbReference type="Gene3D" id="3.40.50.300">
    <property type="entry name" value="P-loop containing nucleotide triphosphate hydrolases"/>
    <property type="match status" value="1"/>
</dbReference>
<dbReference type="InterPro" id="IPR009000">
    <property type="entry name" value="Transl_B-barrel_sf"/>
</dbReference>
<evidence type="ECO:0000256" key="5">
    <source>
        <dbReference type="ARBA" id="ARBA00022840"/>
    </source>
</evidence>
<organism evidence="8 9">
    <name type="scientific">Zhouia spongiae</name>
    <dbReference type="NCBI Taxonomy" id="2202721"/>
    <lineage>
        <taxon>Bacteria</taxon>
        <taxon>Pseudomonadati</taxon>
        <taxon>Bacteroidota</taxon>
        <taxon>Flavobacteriia</taxon>
        <taxon>Flavobacteriales</taxon>
        <taxon>Flavobacteriaceae</taxon>
        <taxon>Zhouia</taxon>
    </lineage>
</organism>
<dbReference type="SUPFAM" id="SSF52540">
    <property type="entry name" value="P-loop containing nucleoside triphosphate hydrolases"/>
    <property type="match status" value="1"/>
</dbReference>
<evidence type="ECO:0000256" key="6">
    <source>
        <dbReference type="ARBA" id="ARBA00023134"/>
    </source>
</evidence>
<protein>
    <recommendedName>
        <fullName evidence="1">sulfate adenylyltransferase</fullName>
        <ecNumber evidence="1">2.7.7.4</ecNumber>
    </recommendedName>
</protein>